<keyword evidence="7" id="KW-1133">Transmembrane helix</keyword>
<dbReference type="EMBL" id="JADHOK010000031">
    <property type="protein sequence ID" value="MBL6761717.1"/>
    <property type="molecule type" value="Genomic_DNA"/>
</dbReference>
<name>A0A937HHG0_9PROT</name>
<evidence type="ECO:0000256" key="3">
    <source>
        <dbReference type="ARBA" id="ARBA00022692"/>
    </source>
</evidence>
<keyword evidence="4 10" id="KW-0479">Metal-binding</keyword>
<dbReference type="InterPro" id="IPR012340">
    <property type="entry name" value="NA-bd_OB-fold"/>
</dbReference>
<evidence type="ECO:0000256" key="5">
    <source>
        <dbReference type="ARBA" id="ARBA00022748"/>
    </source>
</evidence>
<keyword evidence="2 10" id="KW-0349">Heme</keyword>
<evidence type="ECO:0000256" key="2">
    <source>
        <dbReference type="ARBA" id="ARBA00022617"/>
    </source>
</evidence>
<protein>
    <submittedName>
        <fullName evidence="11">Cytochrome c maturation protein CcmE</fullName>
    </submittedName>
</protein>
<dbReference type="GO" id="GO:0017004">
    <property type="term" value="P:cytochrome complex assembly"/>
    <property type="evidence" value="ECO:0007669"/>
    <property type="project" value="UniProtKB-KW"/>
</dbReference>
<feature type="non-terminal residue" evidence="11">
    <location>
        <position position="1"/>
    </location>
</feature>
<comment type="subcellular location">
    <subcellularLocation>
        <location evidence="1">Membrane</location>
    </subcellularLocation>
</comment>
<dbReference type="GO" id="GO:0005886">
    <property type="term" value="C:plasma membrane"/>
    <property type="evidence" value="ECO:0007669"/>
    <property type="project" value="InterPro"/>
</dbReference>
<evidence type="ECO:0000256" key="1">
    <source>
        <dbReference type="ARBA" id="ARBA00004370"/>
    </source>
</evidence>
<dbReference type="Gene3D" id="2.40.50.140">
    <property type="entry name" value="Nucleic acid-binding proteins"/>
    <property type="match status" value="1"/>
</dbReference>
<evidence type="ECO:0000256" key="10">
    <source>
        <dbReference type="PIRSR" id="PIRSR604329-50"/>
    </source>
</evidence>
<feature type="binding site" description="axial binding residue" evidence="10">
    <location>
        <position position="77"/>
    </location>
    <ligand>
        <name>heme</name>
        <dbReference type="ChEBI" id="CHEBI:30413"/>
    </ligand>
    <ligandPart>
        <name>Fe</name>
        <dbReference type="ChEBI" id="CHEBI:18248"/>
    </ligandPart>
</feature>
<evidence type="ECO:0000313" key="12">
    <source>
        <dbReference type="Proteomes" id="UP000785783"/>
    </source>
</evidence>
<gene>
    <name evidence="11" type="ORF">ISQ19_03365</name>
</gene>
<feature type="binding site" description="covalent" evidence="10">
    <location>
        <position position="73"/>
    </location>
    <ligand>
        <name>heme</name>
        <dbReference type="ChEBI" id="CHEBI:30413"/>
    </ligand>
</feature>
<dbReference type="PANTHER" id="PTHR34128:SF2">
    <property type="entry name" value="CYTOCHROME C-TYPE BIOGENESIS PROTEIN CCME HOMOLOG, MITOCHONDRIAL"/>
    <property type="match status" value="1"/>
</dbReference>
<proteinExistence type="predicted"/>
<keyword evidence="5" id="KW-0201">Cytochrome c-type biogenesis</keyword>
<dbReference type="GO" id="GO:0017003">
    <property type="term" value="P:protein-heme linkage"/>
    <property type="evidence" value="ECO:0007669"/>
    <property type="project" value="InterPro"/>
</dbReference>
<dbReference type="InterPro" id="IPR004329">
    <property type="entry name" value="CcmE"/>
</dbReference>
<accession>A0A937HHG0</accession>
<dbReference type="SUPFAM" id="SSF82093">
    <property type="entry name" value="Heme chaperone CcmE"/>
    <property type="match status" value="1"/>
</dbReference>
<dbReference type="PANTHER" id="PTHR34128">
    <property type="entry name" value="CYTOCHROME C-TYPE BIOGENESIS PROTEIN CCME HOMOLOG, MITOCHONDRIAL"/>
    <property type="match status" value="1"/>
</dbReference>
<dbReference type="GO" id="GO:0020037">
    <property type="term" value="F:heme binding"/>
    <property type="evidence" value="ECO:0007669"/>
    <property type="project" value="InterPro"/>
</dbReference>
<evidence type="ECO:0000256" key="8">
    <source>
        <dbReference type="ARBA" id="ARBA00023004"/>
    </source>
</evidence>
<evidence type="ECO:0000313" key="11">
    <source>
        <dbReference type="EMBL" id="MBL6761717.1"/>
    </source>
</evidence>
<comment type="caution">
    <text evidence="11">The sequence shown here is derived from an EMBL/GenBank/DDBJ whole genome shotgun (WGS) entry which is preliminary data.</text>
</comment>
<keyword evidence="8 10" id="KW-0408">Iron</keyword>
<dbReference type="Proteomes" id="UP000785783">
    <property type="component" value="Unassembled WGS sequence"/>
</dbReference>
<keyword evidence="9" id="KW-0472">Membrane</keyword>
<reference evidence="11" key="1">
    <citation type="submission" date="2020-10" db="EMBL/GenBank/DDBJ databases">
        <title>Microbiome of the Black Sea water column analyzed by genome centric metagenomics.</title>
        <authorList>
            <person name="Cabello-Yeves P.J."/>
            <person name="Callieri C."/>
            <person name="Picazo A."/>
            <person name="Mehrshad M."/>
            <person name="Haro-Moreno J.M."/>
            <person name="Roda-Garcia J."/>
            <person name="Dzembekova N."/>
            <person name="Slabakova V."/>
            <person name="Slabakova N."/>
            <person name="Moncheva S."/>
            <person name="Rodriguez-Valera F."/>
        </authorList>
    </citation>
    <scope>NUCLEOTIDE SEQUENCE</scope>
    <source>
        <strain evidence="11">BS307-5m-G5</strain>
    </source>
</reference>
<dbReference type="GO" id="GO:0046872">
    <property type="term" value="F:metal ion binding"/>
    <property type="evidence" value="ECO:0007669"/>
    <property type="project" value="UniProtKB-KW"/>
</dbReference>
<keyword evidence="3" id="KW-0812">Transmembrane</keyword>
<organism evidence="11 12">
    <name type="scientific">PS1 clade bacterium</name>
    <dbReference type="NCBI Taxonomy" id="2175152"/>
    <lineage>
        <taxon>Bacteria</taxon>
        <taxon>Pseudomonadati</taxon>
        <taxon>Pseudomonadota</taxon>
        <taxon>Alphaproteobacteria</taxon>
        <taxon>PS1 clade</taxon>
    </lineage>
</organism>
<keyword evidence="6" id="KW-0735">Signal-anchor</keyword>
<sequence length="105" mass="11268">IGEAIRIGGLVREGSVTRDGLRADFAVTDLAHDINVSYEGMLPDLFREGQGVVAEGRFDASGRFVADTVLAKHDETYMPPEVAEALEKSGKYSSGYKPSHPGDAK</sequence>
<evidence type="ECO:0000256" key="9">
    <source>
        <dbReference type="ARBA" id="ARBA00023136"/>
    </source>
</evidence>
<evidence type="ECO:0000256" key="4">
    <source>
        <dbReference type="ARBA" id="ARBA00022723"/>
    </source>
</evidence>
<dbReference type="InterPro" id="IPR036127">
    <property type="entry name" value="CcmE-like_sf"/>
</dbReference>
<evidence type="ECO:0000256" key="6">
    <source>
        <dbReference type="ARBA" id="ARBA00022968"/>
    </source>
</evidence>
<dbReference type="AlphaFoldDB" id="A0A937HHG0"/>
<evidence type="ECO:0000256" key="7">
    <source>
        <dbReference type="ARBA" id="ARBA00022989"/>
    </source>
</evidence>
<dbReference type="Pfam" id="PF03100">
    <property type="entry name" value="CcmE"/>
    <property type="match status" value="1"/>
</dbReference>